<evidence type="ECO:0000313" key="1">
    <source>
        <dbReference type="EMBL" id="MEQ2260179.1"/>
    </source>
</evidence>
<reference evidence="1 2" key="1">
    <citation type="submission" date="2021-06" db="EMBL/GenBank/DDBJ databases">
        <authorList>
            <person name="Palmer J.M."/>
        </authorList>
    </citation>
    <scope>NUCLEOTIDE SEQUENCE [LARGE SCALE GENOMIC DNA]</scope>
    <source>
        <strain evidence="1 2">XR_2019</strain>
        <tissue evidence="1">Muscle</tissue>
    </source>
</reference>
<gene>
    <name evidence="1" type="ORF">XENORESO_007179</name>
</gene>
<comment type="caution">
    <text evidence="1">The sequence shown here is derived from an EMBL/GenBank/DDBJ whole genome shotgun (WGS) entry which is preliminary data.</text>
</comment>
<dbReference type="Proteomes" id="UP001444071">
    <property type="component" value="Unassembled WGS sequence"/>
</dbReference>
<sequence length="120" mass="13180">MSRGDNVTALSAYTAVWGKSVYKASLEFGQTKCVKMSRSSRKGLNPKVQACLSVLLDCKMHIQNKKHKHPGLDKQKDTLGPTRGQLTNSVLHSLLGIPCGHTCREGSQNPFNYPINLLLS</sequence>
<dbReference type="EMBL" id="JAHRIM010010248">
    <property type="protein sequence ID" value="MEQ2260179.1"/>
    <property type="molecule type" value="Genomic_DNA"/>
</dbReference>
<protein>
    <submittedName>
        <fullName evidence="1">Uncharacterized protein</fullName>
    </submittedName>
</protein>
<organism evidence="1 2">
    <name type="scientific">Xenotaenia resolanae</name>
    <dbReference type="NCBI Taxonomy" id="208358"/>
    <lineage>
        <taxon>Eukaryota</taxon>
        <taxon>Metazoa</taxon>
        <taxon>Chordata</taxon>
        <taxon>Craniata</taxon>
        <taxon>Vertebrata</taxon>
        <taxon>Euteleostomi</taxon>
        <taxon>Actinopterygii</taxon>
        <taxon>Neopterygii</taxon>
        <taxon>Teleostei</taxon>
        <taxon>Neoteleostei</taxon>
        <taxon>Acanthomorphata</taxon>
        <taxon>Ovalentaria</taxon>
        <taxon>Atherinomorphae</taxon>
        <taxon>Cyprinodontiformes</taxon>
        <taxon>Goodeidae</taxon>
        <taxon>Xenotaenia</taxon>
    </lineage>
</organism>
<keyword evidence="2" id="KW-1185">Reference proteome</keyword>
<proteinExistence type="predicted"/>
<evidence type="ECO:0000313" key="2">
    <source>
        <dbReference type="Proteomes" id="UP001444071"/>
    </source>
</evidence>
<name>A0ABV0VSG3_9TELE</name>
<accession>A0ABV0VSG3</accession>